<dbReference type="SUPFAM" id="SSF54862">
    <property type="entry name" value="4Fe-4S ferredoxins"/>
    <property type="match status" value="2"/>
</dbReference>
<dbReference type="GO" id="GO:0046872">
    <property type="term" value="F:metal ion binding"/>
    <property type="evidence" value="ECO:0007669"/>
    <property type="project" value="UniProtKB-KW"/>
</dbReference>
<name>A0A1M5RJB9_9CLOT</name>
<evidence type="ECO:0000256" key="3">
    <source>
        <dbReference type="ARBA" id="ARBA00022723"/>
    </source>
</evidence>
<feature type="domain" description="4Fe-4S" evidence="12">
    <location>
        <begin position="32"/>
        <end position="91"/>
    </location>
</feature>
<keyword evidence="7 10" id="KW-0408">Iron</keyword>
<feature type="binding site" evidence="10">
    <location>
        <position position="152"/>
    </location>
    <ligand>
        <name>[4Fe-4S] cluster</name>
        <dbReference type="ChEBI" id="CHEBI:49883"/>
        <label>3</label>
    </ligand>
</feature>
<organism evidence="13 14">
    <name type="scientific">Clostridium grantii DSM 8605</name>
    <dbReference type="NCBI Taxonomy" id="1121316"/>
    <lineage>
        <taxon>Bacteria</taxon>
        <taxon>Bacillati</taxon>
        <taxon>Bacillota</taxon>
        <taxon>Clostridia</taxon>
        <taxon>Eubacteriales</taxon>
        <taxon>Clostridiaceae</taxon>
        <taxon>Clostridium</taxon>
    </lineage>
</organism>
<comment type="similarity">
    <text evidence="10">Belongs to the 4Fe4S bacterial-type ferredoxin family. RnfB subfamily.</text>
</comment>
<dbReference type="Gene3D" id="3.30.70.20">
    <property type="match status" value="2"/>
</dbReference>
<dbReference type="GO" id="GO:0009055">
    <property type="term" value="F:electron transfer activity"/>
    <property type="evidence" value="ECO:0007669"/>
    <property type="project" value="InterPro"/>
</dbReference>
<feature type="binding site" evidence="10">
    <location>
        <position position="74"/>
    </location>
    <ligand>
        <name>[4Fe-4S] cluster</name>
        <dbReference type="ChEBI" id="CHEBI:49883"/>
        <label>1</label>
    </ligand>
</feature>
<dbReference type="HAMAP" id="MF_00463">
    <property type="entry name" value="RsxB_RnfB"/>
    <property type="match status" value="1"/>
</dbReference>
<keyword evidence="1 10" id="KW-0813">Transport</keyword>
<dbReference type="STRING" id="1121316.SAMN02745207_00560"/>
<feature type="binding site" evidence="10">
    <location>
        <position position="181"/>
    </location>
    <ligand>
        <name>[4Fe-4S] cluster</name>
        <dbReference type="ChEBI" id="CHEBI:49883"/>
        <label>2</label>
    </ligand>
</feature>
<comment type="cofactor">
    <cofactor evidence="10">
        <name>[4Fe-4S] cluster</name>
        <dbReference type="ChEBI" id="CHEBI:49883"/>
    </cofactor>
    <text evidence="10">Binds 3 [4Fe-4S] clusters.</text>
</comment>
<feature type="domain" description="4Fe-4S ferredoxin-type" evidence="11">
    <location>
        <begin position="162"/>
        <end position="191"/>
    </location>
</feature>
<dbReference type="EC" id="7.-.-.-" evidence="10"/>
<comment type="subunit">
    <text evidence="10">The complex is composed of six subunits: RnfA, RnfB, RnfC, RnfD, RnfE and RnfG.</text>
</comment>
<keyword evidence="6 10" id="KW-0249">Electron transport</keyword>
<evidence type="ECO:0000256" key="9">
    <source>
        <dbReference type="ARBA" id="ARBA00023136"/>
    </source>
</evidence>
<comment type="subcellular location">
    <subcellularLocation>
        <location evidence="10">Cell membrane</location>
    </subcellularLocation>
</comment>
<dbReference type="PANTHER" id="PTHR43560:SF1">
    <property type="entry name" value="ION-TRANSLOCATING OXIDOREDUCTASE COMPLEX SUBUNIT B"/>
    <property type="match status" value="1"/>
</dbReference>
<dbReference type="PROSITE" id="PS51379">
    <property type="entry name" value="4FE4S_FER_2"/>
    <property type="match status" value="3"/>
</dbReference>
<feature type="binding site" evidence="10">
    <location>
        <position position="138"/>
    </location>
    <ligand>
        <name>[4Fe-4S] cluster</name>
        <dbReference type="ChEBI" id="CHEBI:49883"/>
        <label>2</label>
    </ligand>
</feature>
<keyword evidence="3 10" id="KW-0479">Metal-binding</keyword>
<dbReference type="GO" id="GO:0022900">
    <property type="term" value="P:electron transport chain"/>
    <property type="evidence" value="ECO:0007669"/>
    <property type="project" value="UniProtKB-UniRule"/>
</dbReference>
<gene>
    <name evidence="10" type="primary">rnfB</name>
    <name evidence="13" type="ORF">SAMN02745207_00560</name>
</gene>
<dbReference type="PANTHER" id="PTHR43560">
    <property type="entry name" value="ION-TRANSLOCATING OXIDOREDUCTASE COMPLEX SUBUNIT B"/>
    <property type="match status" value="1"/>
</dbReference>
<evidence type="ECO:0000256" key="4">
    <source>
        <dbReference type="ARBA" id="ARBA00022737"/>
    </source>
</evidence>
<dbReference type="PROSITE" id="PS51656">
    <property type="entry name" value="4FE4S"/>
    <property type="match status" value="1"/>
</dbReference>
<evidence type="ECO:0000259" key="11">
    <source>
        <dbReference type="PROSITE" id="PS51379"/>
    </source>
</evidence>
<feature type="region of interest" description="Hydrophobic" evidence="10">
    <location>
        <begin position="1"/>
        <end position="26"/>
    </location>
</feature>
<dbReference type="InterPro" id="IPR017900">
    <property type="entry name" value="4Fe4S_Fe_S_CS"/>
</dbReference>
<comment type="caution">
    <text evidence="10">Lacks conserved residue(s) required for the propagation of feature annotation.</text>
</comment>
<feature type="domain" description="4Fe-4S ferredoxin-type" evidence="11">
    <location>
        <begin position="204"/>
        <end position="235"/>
    </location>
</feature>
<dbReference type="InterPro" id="IPR010207">
    <property type="entry name" value="Elect_transpt_cplx_RnfB/RsxB"/>
</dbReference>
<protein>
    <recommendedName>
        <fullName evidence="10">Ion-translocating oxidoreductase complex subunit B</fullName>
        <ecNumber evidence="10">7.-.-.-</ecNumber>
    </recommendedName>
    <alternativeName>
        <fullName evidence="10">Rnf electron transport complex subunit B</fullName>
    </alternativeName>
</protein>
<dbReference type="EMBL" id="FQXM01000003">
    <property type="protein sequence ID" value="SHH26236.1"/>
    <property type="molecule type" value="Genomic_DNA"/>
</dbReference>
<feature type="binding site" evidence="10">
    <location>
        <position position="57"/>
    </location>
    <ligand>
        <name>[4Fe-4S] cluster</name>
        <dbReference type="ChEBI" id="CHEBI:49883"/>
        <label>1</label>
    </ligand>
</feature>
<evidence type="ECO:0000256" key="1">
    <source>
        <dbReference type="ARBA" id="ARBA00022448"/>
    </source>
</evidence>
<evidence type="ECO:0000256" key="5">
    <source>
        <dbReference type="ARBA" id="ARBA00022967"/>
    </source>
</evidence>
<dbReference type="InterPro" id="IPR007202">
    <property type="entry name" value="4Fe-4S_dom"/>
</dbReference>
<evidence type="ECO:0000256" key="8">
    <source>
        <dbReference type="ARBA" id="ARBA00023014"/>
    </source>
</evidence>
<feature type="binding site" evidence="10">
    <location>
        <position position="52"/>
    </location>
    <ligand>
        <name>[4Fe-4S] cluster</name>
        <dbReference type="ChEBI" id="CHEBI:49883"/>
        <label>1</label>
    </ligand>
</feature>
<dbReference type="CDD" id="cd10549">
    <property type="entry name" value="MtMvhB_like"/>
    <property type="match status" value="1"/>
</dbReference>
<keyword evidence="4 10" id="KW-0677">Repeat</keyword>
<sequence>MKEILFPLISLGGLGLLFGVVLGYSSKKFAVEVNPMVPQIRGCLPGANCGGCGFAGCDAYAEAIVLNGAAPNACPIASPEVAGQIGEILGVEVSTAEPKVAYVKCKGTKDKALYKGDYYGIEDCSNAVIIPGGGPKSCEFGCMGFGSCVKACKFDALHIIDGVAVVDEEKCVGCGACVPKCPKAIIQMMPKGRPVKITCNSKAKGASVKKICEVGCIGCTLCVKACPFDAMEMVNNLPVIDYDKCKNCGICAKKCPTAAIDNFRKAKA</sequence>
<keyword evidence="10" id="KW-1003">Cell membrane</keyword>
<comment type="function">
    <text evidence="10">Part of a membrane-bound complex that couples electron transfer with translocation of ions across the membrane.</text>
</comment>
<evidence type="ECO:0000256" key="2">
    <source>
        <dbReference type="ARBA" id="ARBA00022485"/>
    </source>
</evidence>
<evidence type="ECO:0000256" key="7">
    <source>
        <dbReference type="ARBA" id="ARBA00023004"/>
    </source>
</evidence>
<dbReference type="Pfam" id="PF04060">
    <property type="entry name" value="FeS"/>
    <property type="match status" value="1"/>
</dbReference>
<feature type="binding site" evidence="10">
    <location>
        <position position="49"/>
    </location>
    <ligand>
        <name>[4Fe-4S] cluster</name>
        <dbReference type="ChEBI" id="CHEBI:49883"/>
        <label>1</label>
    </ligand>
</feature>
<dbReference type="GO" id="GO:0005886">
    <property type="term" value="C:plasma membrane"/>
    <property type="evidence" value="ECO:0007669"/>
    <property type="project" value="UniProtKB-SubCell"/>
</dbReference>
<dbReference type="Gene3D" id="1.10.15.40">
    <property type="entry name" value="Electron transport complex subunit B, putative Fe-S cluster"/>
    <property type="match status" value="1"/>
</dbReference>
<keyword evidence="8 10" id="KW-0411">Iron-sulfur</keyword>
<feature type="binding site" evidence="10">
    <location>
        <position position="148"/>
    </location>
    <ligand>
        <name>[4Fe-4S] cluster</name>
        <dbReference type="ChEBI" id="CHEBI:49883"/>
        <label>2</label>
    </ligand>
</feature>
<evidence type="ECO:0000259" key="12">
    <source>
        <dbReference type="PROSITE" id="PS51656"/>
    </source>
</evidence>
<feature type="binding site" evidence="10">
    <location>
        <position position="174"/>
    </location>
    <ligand>
        <name>[4Fe-4S] cluster</name>
        <dbReference type="ChEBI" id="CHEBI:49883"/>
        <label>3</label>
    </ligand>
</feature>
<dbReference type="RefSeq" id="WP_073336786.1">
    <property type="nucleotide sequence ID" value="NZ_FQXM01000003.1"/>
</dbReference>
<feature type="binding site" evidence="10">
    <location>
        <position position="171"/>
    </location>
    <ligand>
        <name>[4Fe-4S] cluster</name>
        <dbReference type="ChEBI" id="CHEBI:49883"/>
        <label>3</label>
    </ligand>
</feature>
<dbReference type="GO" id="GO:0051539">
    <property type="term" value="F:4 iron, 4 sulfur cluster binding"/>
    <property type="evidence" value="ECO:0007669"/>
    <property type="project" value="UniProtKB-UniRule"/>
</dbReference>
<evidence type="ECO:0000313" key="14">
    <source>
        <dbReference type="Proteomes" id="UP000184447"/>
    </source>
</evidence>
<dbReference type="PROSITE" id="PS00198">
    <property type="entry name" value="4FE4S_FER_1"/>
    <property type="match status" value="2"/>
</dbReference>
<evidence type="ECO:0000256" key="6">
    <source>
        <dbReference type="ARBA" id="ARBA00022982"/>
    </source>
</evidence>
<reference evidence="13 14" key="1">
    <citation type="submission" date="2016-11" db="EMBL/GenBank/DDBJ databases">
        <authorList>
            <person name="Jaros S."/>
            <person name="Januszkiewicz K."/>
            <person name="Wedrychowicz H."/>
        </authorList>
    </citation>
    <scope>NUCLEOTIDE SEQUENCE [LARGE SCALE GENOMIC DNA]</scope>
    <source>
        <strain evidence="13 14">DSM 8605</strain>
    </source>
</reference>
<dbReference type="InterPro" id="IPR050395">
    <property type="entry name" value="4Fe4S_Ferredoxin_RnfB"/>
</dbReference>
<keyword evidence="9 10" id="KW-0472">Membrane</keyword>
<feature type="binding site" evidence="10">
    <location>
        <position position="142"/>
    </location>
    <ligand>
        <name>[4Fe-4S] cluster</name>
        <dbReference type="ChEBI" id="CHEBI:49883"/>
        <label>2</label>
    </ligand>
</feature>
<dbReference type="AlphaFoldDB" id="A0A1M5RJB9"/>
<evidence type="ECO:0000256" key="10">
    <source>
        <dbReference type="HAMAP-Rule" id="MF_00463"/>
    </source>
</evidence>
<feature type="binding site" evidence="10">
    <location>
        <position position="177"/>
    </location>
    <ligand>
        <name>[4Fe-4S] cluster</name>
        <dbReference type="ChEBI" id="CHEBI:49883"/>
        <label>3</label>
    </ligand>
</feature>
<evidence type="ECO:0000313" key="13">
    <source>
        <dbReference type="EMBL" id="SHH26236.1"/>
    </source>
</evidence>
<accession>A0A1M5RJB9</accession>
<dbReference type="Pfam" id="PF00037">
    <property type="entry name" value="Fer4"/>
    <property type="match status" value="1"/>
</dbReference>
<feature type="domain" description="4Fe-4S ferredoxin-type" evidence="11">
    <location>
        <begin position="236"/>
        <end position="265"/>
    </location>
</feature>
<keyword evidence="2 10" id="KW-0004">4Fe-4S</keyword>
<dbReference type="InterPro" id="IPR017896">
    <property type="entry name" value="4Fe4S_Fe-S-bd"/>
</dbReference>
<keyword evidence="14" id="KW-1185">Reference proteome</keyword>
<dbReference type="Pfam" id="PF12838">
    <property type="entry name" value="Fer4_7"/>
    <property type="match status" value="1"/>
</dbReference>
<dbReference type="OrthoDB" id="9789936at2"/>
<proteinExistence type="inferred from homology"/>
<keyword evidence="5 10" id="KW-1278">Translocase</keyword>
<dbReference type="Proteomes" id="UP000184447">
    <property type="component" value="Unassembled WGS sequence"/>
</dbReference>
<dbReference type="NCBIfam" id="TIGR01944">
    <property type="entry name" value="rnfB"/>
    <property type="match status" value="1"/>
</dbReference>